<feature type="compositionally biased region" description="Acidic residues" evidence="1">
    <location>
        <begin position="652"/>
        <end position="666"/>
    </location>
</feature>
<gene>
    <name evidence="2" type="ORF">QO011_002401</name>
</gene>
<accession>A0ABU0J547</accession>
<dbReference type="EMBL" id="JAUSVX010000003">
    <property type="protein sequence ID" value="MDQ0469390.1"/>
    <property type="molecule type" value="Genomic_DNA"/>
</dbReference>
<dbReference type="Proteomes" id="UP001242480">
    <property type="component" value="Unassembled WGS sequence"/>
</dbReference>
<comment type="caution">
    <text evidence="2">The sequence shown here is derived from an EMBL/GenBank/DDBJ whole genome shotgun (WGS) entry which is preliminary data.</text>
</comment>
<feature type="compositionally biased region" description="Basic and acidic residues" evidence="1">
    <location>
        <begin position="667"/>
        <end position="677"/>
    </location>
</feature>
<organism evidence="2 3">
    <name type="scientific">Labrys wisconsinensis</name>
    <dbReference type="NCBI Taxonomy" id="425677"/>
    <lineage>
        <taxon>Bacteria</taxon>
        <taxon>Pseudomonadati</taxon>
        <taxon>Pseudomonadota</taxon>
        <taxon>Alphaproteobacteria</taxon>
        <taxon>Hyphomicrobiales</taxon>
        <taxon>Xanthobacteraceae</taxon>
        <taxon>Labrys</taxon>
    </lineage>
</organism>
<feature type="region of interest" description="Disordered" evidence="1">
    <location>
        <begin position="642"/>
        <end position="677"/>
    </location>
</feature>
<feature type="region of interest" description="Disordered" evidence="1">
    <location>
        <begin position="477"/>
        <end position="496"/>
    </location>
</feature>
<proteinExistence type="predicted"/>
<keyword evidence="3" id="KW-1185">Reference proteome</keyword>
<feature type="region of interest" description="Disordered" evidence="1">
    <location>
        <begin position="96"/>
        <end position="118"/>
    </location>
</feature>
<evidence type="ECO:0000313" key="3">
    <source>
        <dbReference type="Proteomes" id="UP001242480"/>
    </source>
</evidence>
<evidence type="ECO:0000313" key="2">
    <source>
        <dbReference type="EMBL" id="MDQ0469390.1"/>
    </source>
</evidence>
<evidence type="ECO:0000256" key="1">
    <source>
        <dbReference type="SAM" id="MobiDB-lite"/>
    </source>
</evidence>
<name>A0ABU0J547_9HYPH</name>
<sequence>MSSDTQPETRVVPRPVERLPDYAHAKSRQALSAKLVEAFNMSAASADAVANAVVDPSEVRKLIGDPADPGAEHIAVPGGTLQGFRTQVWARRVMPDPRNPRTLPSRRHPFAVDPGTGAEASRFRPVAEPHSPEEGHPNAAELVVDVESRDHLDWASQQAATFILTNNDWRESIQSQGVMEAVYLVATTYRHANGDPDATALTSIDGSSRLTASHSNLEVRSSDVPYDDADSKLRNYIRRLNEMFAKGPEESDLIALRGERVPALVIVGFVPHEGGSTCFPTAVRSLVALKHVDPPTPWGEGPENEALADEVLDELYRRGLISATERDYYAGACTKAEARSAHLSDDPAVRSASIVALLTKQDERYRNAIRIAVTSQSTRKRIGPKLLNSLATALVLRAVDEPSTADLDQVRRYLRHAFGKSVHQRPWEGTNRDTETLAATAMMEVRQAIASGTLDDPGPASLELAVRAAYPLIVSGRLSGDRGTANNEQPDRRRPGEVLEVLRQTPQGIHQLAQALRDFAAGENIRAVDEEGVVLSLSGGEGERTVSDIYLRGEFPPLGKARARRPGQSVTDRYHNAVNVLAGAMDELSRAFEALKVVDGDDGRPIVEVNGVDHRACATWRELIGSIDDELVFWSKIHQRTKGVSTRRRDEGEDESSAEAESDLASEWDRADDAEAV</sequence>
<dbReference type="RefSeq" id="WP_307272075.1">
    <property type="nucleotide sequence ID" value="NZ_JAUSVX010000003.1"/>
</dbReference>
<protein>
    <submittedName>
        <fullName evidence="2">Uncharacterized protein</fullName>
    </submittedName>
</protein>
<reference evidence="2 3" key="1">
    <citation type="submission" date="2023-07" db="EMBL/GenBank/DDBJ databases">
        <title>Genomic Encyclopedia of Type Strains, Phase IV (KMG-IV): sequencing the most valuable type-strain genomes for metagenomic binning, comparative biology and taxonomic classification.</title>
        <authorList>
            <person name="Goeker M."/>
        </authorList>
    </citation>
    <scope>NUCLEOTIDE SEQUENCE [LARGE SCALE GENOMIC DNA]</scope>
    <source>
        <strain evidence="2 3">DSM 19619</strain>
    </source>
</reference>